<feature type="binding site" evidence="2">
    <location>
        <position position="137"/>
    </location>
    <ligand>
        <name>a divalent metal cation</name>
        <dbReference type="ChEBI" id="CHEBI:60240"/>
        <label>1</label>
    </ligand>
</feature>
<dbReference type="FunFam" id="3.40.1390.30:FF:000001">
    <property type="entry name" value="GTP cyclohydrolase 1 type 2"/>
    <property type="match status" value="1"/>
</dbReference>
<evidence type="ECO:0000256" key="3">
    <source>
        <dbReference type="SAM" id="MobiDB-lite"/>
    </source>
</evidence>
<organism evidence="4 5">
    <name type="scientific">Plectosphaerella cucumerina</name>
    <dbReference type="NCBI Taxonomy" id="40658"/>
    <lineage>
        <taxon>Eukaryota</taxon>
        <taxon>Fungi</taxon>
        <taxon>Dikarya</taxon>
        <taxon>Ascomycota</taxon>
        <taxon>Pezizomycotina</taxon>
        <taxon>Sordariomycetes</taxon>
        <taxon>Hypocreomycetidae</taxon>
        <taxon>Glomerellales</taxon>
        <taxon>Plectosphaerellaceae</taxon>
        <taxon>Plectosphaerella</taxon>
    </lineage>
</organism>
<sequence>MSLKLLRPKLRISHLPWTTSALSRSPHSFSSTYPRPLDRSRLFTTTAARTNQTLSKMAASNNYSSPGFTKLVVDTMRKHFPEEIAERSWDNVGLLLGNIETSSSPEKASVVLVTNDLTYAVAQEAIEKGASVIVSYHPIIFSGLKSITTNDSQQATLILLASHGIAVYCPHTALDAAPKGINSWLADSVAGDAKSTRGPARPSASPPPGFEEAGAGGVVRFESPQTAGQVVANIAKAVGMSHVMVAAPNPKTWKESSVSSVAVCAGSGWDVVKDTGADVVVTGEVSHHAALKAVQTGVLVVTVFHSNSERGFLRERLVPLLEGELKSTVPAAKVYMSEADRDPFEIVAA</sequence>
<dbReference type="NCBIfam" id="TIGR00486">
    <property type="entry name" value="YbgI_SA1388"/>
    <property type="match status" value="1"/>
</dbReference>
<feature type="binding site" evidence="2">
    <location>
        <position position="175"/>
    </location>
    <ligand>
        <name>a divalent metal cation</name>
        <dbReference type="ChEBI" id="CHEBI:60240"/>
        <label>1</label>
    </ligand>
</feature>
<keyword evidence="2" id="KW-0479">Metal-binding</keyword>
<evidence type="ECO:0000256" key="1">
    <source>
        <dbReference type="ARBA" id="ARBA00006964"/>
    </source>
</evidence>
<dbReference type="GO" id="GO:0046872">
    <property type="term" value="F:metal ion binding"/>
    <property type="evidence" value="ECO:0007669"/>
    <property type="project" value="UniProtKB-KW"/>
</dbReference>
<dbReference type="OrthoDB" id="3345469at2759"/>
<proteinExistence type="inferred from homology"/>
<accession>A0A8K0TES4</accession>
<keyword evidence="5" id="KW-1185">Reference proteome</keyword>
<feature type="binding site" evidence="2">
    <location>
        <position position="309"/>
    </location>
    <ligand>
        <name>a divalent metal cation</name>
        <dbReference type="ChEBI" id="CHEBI:60240"/>
        <label>1</label>
    </ligand>
</feature>
<comment type="similarity">
    <text evidence="1">Belongs to the GTP cyclohydrolase I type 2/NIF3 family.</text>
</comment>
<evidence type="ECO:0000313" key="4">
    <source>
        <dbReference type="EMBL" id="KAH7362092.1"/>
    </source>
</evidence>
<evidence type="ECO:0000256" key="2">
    <source>
        <dbReference type="PIRSR" id="PIRSR602678-1"/>
    </source>
</evidence>
<feature type="region of interest" description="Disordered" evidence="3">
    <location>
        <begin position="192"/>
        <end position="215"/>
    </location>
</feature>
<dbReference type="SUPFAM" id="SSF102705">
    <property type="entry name" value="NIF3 (NGG1p interacting factor 3)-like"/>
    <property type="match status" value="1"/>
</dbReference>
<dbReference type="AlphaFoldDB" id="A0A8K0TES4"/>
<feature type="binding site" evidence="2">
    <location>
        <position position="305"/>
    </location>
    <ligand>
        <name>a divalent metal cation</name>
        <dbReference type="ChEBI" id="CHEBI:60240"/>
        <label>1</label>
    </ligand>
</feature>
<dbReference type="PANTHER" id="PTHR13799">
    <property type="entry name" value="NGG1 INTERACTING FACTOR 3"/>
    <property type="match status" value="1"/>
</dbReference>
<dbReference type="InterPro" id="IPR002678">
    <property type="entry name" value="DUF34/NIF3"/>
</dbReference>
<dbReference type="PANTHER" id="PTHR13799:SF13">
    <property type="entry name" value="NIF3-LIKE PROTEIN 1"/>
    <property type="match status" value="1"/>
</dbReference>
<dbReference type="EMBL" id="JAGPXD010000003">
    <property type="protein sequence ID" value="KAH7362092.1"/>
    <property type="molecule type" value="Genomic_DNA"/>
</dbReference>
<name>A0A8K0TES4_9PEZI</name>
<dbReference type="Pfam" id="PF01784">
    <property type="entry name" value="DUF34_NIF3"/>
    <property type="match status" value="1"/>
</dbReference>
<dbReference type="Proteomes" id="UP000813385">
    <property type="component" value="Unassembled WGS sequence"/>
</dbReference>
<reference evidence="4" key="1">
    <citation type="journal article" date="2021" name="Nat. Commun.">
        <title>Genetic determinants of endophytism in the Arabidopsis root mycobiome.</title>
        <authorList>
            <person name="Mesny F."/>
            <person name="Miyauchi S."/>
            <person name="Thiergart T."/>
            <person name="Pickel B."/>
            <person name="Atanasova L."/>
            <person name="Karlsson M."/>
            <person name="Huettel B."/>
            <person name="Barry K.W."/>
            <person name="Haridas S."/>
            <person name="Chen C."/>
            <person name="Bauer D."/>
            <person name="Andreopoulos W."/>
            <person name="Pangilinan J."/>
            <person name="LaButti K."/>
            <person name="Riley R."/>
            <person name="Lipzen A."/>
            <person name="Clum A."/>
            <person name="Drula E."/>
            <person name="Henrissat B."/>
            <person name="Kohler A."/>
            <person name="Grigoriev I.V."/>
            <person name="Martin F.M."/>
            <person name="Hacquard S."/>
        </authorList>
    </citation>
    <scope>NUCLEOTIDE SEQUENCE</scope>
    <source>
        <strain evidence="4">MPI-CAGE-AT-0016</strain>
    </source>
</reference>
<dbReference type="Gene3D" id="3.40.1390.30">
    <property type="entry name" value="NIF3 (NGG1p interacting factor 3)-like"/>
    <property type="match status" value="1"/>
</dbReference>
<gene>
    <name evidence="4" type="ORF">B0T11DRAFT_280171</name>
</gene>
<dbReference type="GO" id="GO:0005739">
    <property type="term" value="C:mitochondrion"/>
    <property type="evidence" value="ECO:0007669"/>
    <property type="project" value="TreeGrafter"/>
</dbReference>
<comment type="caution">
    <text evidence="4">The sequence shown here is derived from an EMBL/GenBank/DDBJ whole genome shotgun (WGS) entry which is preliminary data.</text>
</comment>
<protein>
    <submittedName>
        <fullName evidence="4">Anon-35F/36A</fullName>
    </submittedName>
</protein>
<dbReference type="InterPro" id="IPR036069">
    <property type="entry name" value="DUF34/NIF3_sf"/>
</dbReference>
<evidence type="ECO:0000313" key="5">
    <source>
        <dbReference type="Proteomes" id="UP000813385"/>
    </source>
</evidence>